<dbReference type="RefSeq" id="WP_253754159.1">
    <property type="nucleotide sequence ID" value="NZ_BAABKA010000091.1"/>
</dbReference>
<dbReference type="EMBL" id="JAMZEB010000002">
    <property type="protein sequence ID" value="MCP2362953.1"/>
    <property type="molecule type" value="Genomic_DNA"/>
</dbReference>
<proteinExistence type="predicted"/>
<evidence type="ECO:0000313" key="3">
    <source>
        <dbReference type="Proteomes" id="UP001139648"/>
    </source>
</evidence>
<accession>A0A9X2GYY0</accession>
<comment type="caution">
    <text evidence="2">The sequence shown here is derived from an EMBL/GenBank/DDBJ whole genome shotgun (WGS) entry which is preliminary data.</text>
</comment>
<reference evidence="2" key="1">
    <citation type="submission" date="2022-06" db="EMBL/GenBank/DDBJ databases">
        <title>Sequencing the genomes of 1000 actinobacteria strains.</title>
        <authorList>
            <person name="Klenk H.-P."/>
        </authorList>
    </citation>
    <scope>NUCLEOTIDE SEQUENCE</scope>
    <source>
        <strain evidence="2">DSM 46694</strain>
    </source>
</reference>
<keyword evidence="3" id="KW-1185">Reference proteome</keyword>
<feature type="region of interest" description="Disordered" evidence="1">
    <location>
        <begin position="1"/>
        <end position="55"/>
    </location>
</feature>
<evidence type="ECO:0000256" key="1">
    <source>
        <dbReference type="SAM" id="MobiDB-lite"/>
    </source>
</evidence>
<protein>
    <submittedName>
        <fullName evidence="2">Uncharacterized protein</fullName>
    </submittedName>
</protein>
<organism evidence="2 3">
    <name type="scientific">Nonomuraea thailandensis</name>
    <dbReference type="NCBI Taxonomy" id="1188745"/>
    <lineage>
        <taxon>Bacteria</taxon>
        <taxon>Bacillati</taxon>
        <taxon>Actinomycetota</taxon>
        <taxon>Actinomycetes</taxon>
        <taxon>Streptosporangiales</taxon>
        <taxon>Streptosporangiaceae</taxon>
        <taxon>Nonomuraea</taxon>
    </lineage>
</organism>
<dbReference type="AlphaFoldDB" id="A0A9X2GYY0"/>
<evidence type="ECO:0000313" key="2">
    <source>
        <dbReference type="EMBL" id="MCP2362953.1"/>
    </source>
</evidence>
<sequence>MRETFQIKLPASITAATARSGRPSSPRTSAVPARGLKPVAQPHVTRSAAPRRAAY</sequence>
<feature type="compositionally biased region" description="Polar residues" evidence="1">
    <location>
        <begin position="14"/>
        <end position="28"/>
    </location>
</feature>
<dbReference type="Proteomes" id="UP001139648">
    <property type="component" value="Unassembled WGS sequence"/>
</dbReference>
<gene>
    <name evidence="2" type="ORF">HD597_009973</name>
</gene>
<name>A0A9X2GYY0_9ACTN</name>